<feature type="chain" id="PRO_5039466704" description="Sporulation protein" evidence="2">
    <location>
        <begin position="20"/>
        <end position="250"/>
    </location>
</feature>
<dbReference type="Pfam" id="PF09580">
    <property type="entry name" value="Spore_YhcN_YlaJ"/>
    <property type="match status" value="1"/>
</dbReference>
<organism evidence="3 4">
    <name type="scientific">Pontibacillus yanchengensis</name>
    <dbReference type="NCBI Taxonomy" id="462910"/>
    <lineage>
        <taxon>Bacteria</taxon>
        <taxon>Bacillati</taxon>
        <taxon>Bacillota</taxon>
        <taxon>Bacilli</taxon>
        <taxon>Bacillales</taxon>
        <taxon>Bacillaceae</taxon>
        <taxon>Pontibacillus</taxon>
    </lineage>
</organism>
<feature type="signal peptide" evidence="2">
    <location>
        <begin position="1"/>
        <end position="19"/>
    </location>
</feature>
<protein>
    <recommendedName>
        <fullName evidence="5">Sporulation protein</fullName>
    </recommendedName>
</protein>
<evidence type="ECO:0008006" key="5">
    <source>
        <dbReference type="Google" id="ProtNLM"/>
    </source>
</evidence>
<dbReference type="PROSITE" id="PS51257">
    <property type="entry name" value="PROKAR_LIPOPROTEIN"/>
    <property type="match status" value="1"/>
</dbReference>
<dbReference type="Proteomes" id="UP000468638">
    <property type="component" value="Unassembled WGS sequence"/>
</dbReference>
<feature type="compositionally biased region" description="Basic and acidic residues" evidence="1">
    <location>
        <begin position="214"/>
        <end position="242"/>
    </location>
</feature>
<reference evidence="3 4" key="1">
    <citation type="submission" date="2019-11" db="EMBL/GenBank/DDBJ databases">
        <title>Genome sequences of 17 halophilic strains isolated from different environments.</title>
        <authorList>
            <person name="Furrow R.E."/>
        </authorList>
    </citation>
    <scope>NUCLEOTIDE SEQUENCE [LARGE SCALE GENOMIC DNA]</scope>
    <source>
        <strain evidence="3 4">22514_16_FS</strain>
    </source>
</reference>
<evidence type="ECO:0000313" key="3">
    <source>
        <dbReference type="EMBL" id="MYL33735.1"/>
    </source>
</evidence>
<name>A0A6I4ZU19_9BACI</name>
<proteinExistence type="predicted"/>
<gene>
    <name evidence="3" type="ORF">GLW05_09005</name>
</gene>
<dbReference type="EMBL" id="WMEQ01000005">
    <property type="protein sequence ID" value="MYL33735.1"/>
    <property type="molecule type" value="Genomic_DNA"/>
</dbReference>
<keyword evidence="2" id="KW-0732">Signal</keyword>
<evidence type="ECO:0000313" key="4">
    <source>
        <dbReference type="Proteomes" id="UP000468638"/>
    </source>
</evidence>
<dbReference type="OrthoDB" id="2691390at2"/>
<dbReference type="AlphaFoldDB" id="A0A6I4ZU19"/>
<dbReference type="InterPro" id="IPR019076">
    <property type="entry name" value="Spore_lipoprot_YhcN/YlaJ-like"/>
</dbReference>
<comment type="caution">
    <text evidence="3">The sequence shown here is derived from an EMBL/GenBank/DDBJ whole genome shotgun (WGS) entry which is preliminary data.</text>
</comment>
<feature type="region of interest" description="Disordered" evidence="1">
    <location>
        <begin position="42"/>
        <end position="83"/>
    </location>
</feature>
<sequence>MNCKSWLATVALTSTLVISGCGMNNEGAMDMDDADQFNAAGYNNGQAKNNGYNNQKNGRNGMDEMGDYGDTNRSENFNYTATKNDNRKNDQFGFVRYTEDQVGKDEDEVRYGVMDREHVSDLITRMMLQGQGIKDAATLVTDAEALIAYTPNGEVERNETATIAKKTAMSVLPRYYEVYVTDQDGAHKELANLSKMNTSNENYKDLLEQTIAEMRKSPQGEKMYNDETKSMKDKRDVEKNEGMENMGMNK</sequence>
<dbReference type="RefSeq" id="WP_160850141.1">
    <property type="nucleotide sequence ID" value="NZ_WMEQ01000005.1"/>
</dbReference>
<feature type="compositionally biased region" description="Low complexity" evidence="1">
    <location>
        <begin position="42"/>
        <end position="60"/>
    </location>
</feature>
<evidence type="ECO:0000256" key="2">
    <source>
        <dbReference type="SAM" id="SignalP"/>
    </source>
</evidence>
<feature type="region of interest" description="Disordered" evidence="1">
    <location>
        <begin position="214"/>
        <end position="250"/>
    </location>
</feature>
<evidence type="ECO:0000256" key="1">
    <source>
        <dbReference type="SAM" id="MobiDB-lite"/>
    </source>
</evidence>
<accession>A0A6I4ZU19</accession>
<feature type="compositionally biased region" description="Polar residues" evidence="1">
    <location>
        <begin position="74"/>
        <end position="83"/>
    </location>
</feature>